<proteinExistence type="predicted"/>
<dbReference type="Proteomes" id="UP000442109">
    <property type="component" value="Unassembled WGS sequence"/>
</dbReference>
<dbReference type="InterPro" id="IPR029033">
    <property type="entry name" value="His_PPase_superfam"/>
</dbReference>
<evidence type="ECO:0000313" key="1">
    <source>
        <dbReference type="EMBL" id="MUG31857.1"/>
    </source>
</evidence>
<reference evidence="1 2" key="1">
    <citation type="journal article" date="2019" name="PLoS ONE">
        <title>Pup mortality in New Zealand sea lions (Phocarctos hookeri) at Enderby Island, Auckland Islands, 2013-18.</title>
        <authorList>
            <person name="Michael S.A."/>
            <person name="Hayman D.T.S."/>
            <person name="Gray R."/>
            <person name="Zhang J."/>
            <person name="Rogers L."/>
            <person name="Roe W.D."/>
        </authorList>
    </citation>
    <scope>NUCLEOTIDE SEQUENCE [LARGE SCALE GENOMIC DNA]</scope>
    <source>
        <strain evidence="1 2">SM868</strain>
    </source>
</reference>
<accession>A0A844M001</accession>
<organism evidence="1 2">
    <name type="scientific">Psychrobacter sanguinis</name>
    <dbReference type="NCBI Taxonomy" id="861445"/>
    <lineage>
        <taxon>Bacteria</taxon>
        <taxon>Pseudomonadati</taxon>
        <taxon>Pseudomonadota</taxon>
        <taxon>Gammaproteobacteria</taxon>
        <taxon>Moraxellales</taxon>
        <taxon>Moraxellaceae</taxon>
        <taxon>Psychrobacter</taxon>
    </lineage>
</organism>
<dbReference type="OrthoDB" id="1428641at2"/>
<gene>
    <name evidence="1" type="ORF">GB996_03520</name>
</gene>
<sequence length="283" mass="31367">MTNNSTDKITSHDVRLDNKCIQPEFGSAKLNTGDLTLTDNTPSLHKTAPAPAHLPPSMMHSVKHLPHNNERLILFTRHSLRERSNGQGFASYDLPLTPQGRVLAKSWGRWLAESLPYSLDTHSIASPIWRCVDTAKLMQEGAGVSQPIAHEPLLVEPGSLVVDAKLANAVFKEIGALEFINAFLQNSLPSTKPANKGALDLLSVLYQSQPQPGHLSLAVSHDTLLAAFLGVMTQSTGITWDDWPKMMEGMFLWFDDKPFEQATANFIWRGERFEVPTQRLILP</sequence>
<protein>
    <submittedName>
        <fullName evidence="1">Histidine phosphatase family protein</fullName>
    </submittedName>
</protein>
<dbReference type="SUPFAM" id="SSF53254">
    <property type="entry name" value="Phosphoglycerate mutase-like"/>
    <property type="match status" value="1"/>
</dbReference>
<dbReference type="Gene3D" id="3.40.50.1240">
    <property type="entry name" value="Phosphoglycerate mutase-like"/>
    <property type="match status" value="1"/>
</dbReference>
<name>A0A844M001_9GAMM</name>
<evidence type="ECO:0000313" key="2">
    <source>
        <dbReference type="Proteomes" id="UP000442109"/>
    </source>
</evidence>
<dbReference type="CDD" id="cd07040">
    <property type="entry name" value="HP"/>
    <property type="match status" value="1"/>
</dbReference>
<dbReference type="EMBL" id="WFKQ01000002">
    <property type="protein sequence ID" value="MUG31857.1"/>
    <property type="molecule type" value="Genomic_DNA"/>
</dbReference>
<dbReference type="AlphaFoldDB" id="A0A844M001"/>
<keyword evidence="2" id="KW-1185">Reference proteome</keyword>
<comment type="caution">
    <text evidence="1">The sequence shown here is derived from an EMBL/GenBank/DDBJ whole genome shotgun (WGS) entry which is preliminary data.</text>
</comment>
<dbReference type="Pfam" id="PF00300">
    <property type="entry name" value="His_Phos_1"/>
    <property type="match status" value="1"/>
</dbReference>
<dbReference type="InterPro" id="IPR013078">
    <property type="entry name" value="His_Pase_superF_clade-1"/>
</dbReference>